<organism evidence="1 2">
    <name type="scientific">Sphingomonas sediminicola</name>
    <dbReference type="NCBI Taxonomy" id="386874"/>
    <lineage>
        <taxon>Bacteria</taxon>
        <taxon>Pseudomonadati</taxon>
        <taxon>Pseudomonadota</taxon>
        <taxon>Alphaproteobacteria</taxon>
        <taxon>Sphingomonadales</taxon>
        <taxon>Sphingomonadaceae</taxon>
        <taxon>Sphingomonas</taxon>
    </lineage>
</organism>
<name>A0ABX6T895_9SPHN</name>
<evidence type="ECO:0000313" key="2">
    <source>
        <dbReference type="Proteomes" id="UP000516105"/>
    </source>
</evidence>
<sequence>MNGRAVAGGVLRAQELFALAASKVAVERPGVFRIGSDIQLRSGDVHAAASVDAVQRRFQIGHALVMPRREILDGVAKLTHHLLRALLSANAEAAVGEGTWEMVGHVVLR</sequence>
<gene>
    <name evidence="1" type="ORF">H9L14_01985</name>
</gene>
<accession>A0ABX6T895</accession>
<reference evidence="1 2" key="1">
    <citation type="submission" date="2020-08" db="EMBL/GenBank/DDBJ databases">
        <title>Genome sequence of Sphingomonas sediminicola KACC 15039T.</title>
        <authorList>
            <person name="Hyun D.-W."/>
            <person name="Bae J.-W."/>
        </authorList>
    </citation>
    <scope>NUCLEOTIDE SEQUENCE [LARGE SCALE GENOMIC DNA]</scope>
    <source>
        <strain evidence="1 2">KACC 15039</strain>
    </source>
</reference>
<protein>
    <submittedName>
        <fullName evidence="1">Uncharacterized protein</fullName>
    </submittedName>
</protein>
<dbReference type="RefSeq" id="WP_187709020.1">
    <property type="nucleotide sequence ID" value="NZ_CP060782.1"/>
</dbReference>
<dbReference type="EMBL" id="CP060782">
    <property type="protein sequence ID" value="QNP46067.1"/>
    <property type="molecule type" value="Genomic_DNA"/>
</dbReference>
<dbReference type="Proteomes" id="UP000516105">
    <property type="component" value="Chromosome"/>
</dbReference>
<proteinExistence type="predicted"/>
<keyword evidence="2" id="KW-1185">Reference proteome</keyword>
<evidence type="ECO:0000313" key="1">
    <source>
        <dbReference type="EMBL" id="QNP46067.1"/>
    </source>
</evidence>